<dbReference type="Pfam" id="PF09419">
    <property type="entry name" value="PGP_phosphatase"/>
    <property type="match status" value="1"/>
</dbReference>
<name>A0A6V3JXN8_9EUKA</name>
<evidence type="ECO:0000313" key="2">
    <source>
        <dbReference type="EMBL" id="CAE0653167.1"/>
    </source>
</evidence>
<evidence type="ECO:0000313" key="4">
    <source>
        <dbReference type="EMBL" id="CAE0653170.1"/>
    </source>
</evidence>
<accession>A0A6V3JXN8</accession>
<evidence type="ECO:0000313" key="3">
    <source>
        <dbReference type="EMBL" id="CAE0653169.1"/>
    </source>
</evidence>
<dbReference type="InterPro" id="IPR006549">
    <property type="entry name" value="HAD-SF_hydro_IIIA"/>
</dbReference>
<dbReference type="EMBL" id="HBIV01008053">
    <property type="protein sequence ID" value="CAE0653167.1"/>
    <property type="molecule type" value="Transcribed_RNA"/>
</dbReference>
<organism evidence="3">
    <name type="scientific">Lotharella globosa</name>
    <dbReference type="NCBI Taxonomy" id="91324"/>
    <lineage>
        <taxon>Eukaryota</taxon>
        <taxon>Sar</taxon>
        <taxon>Rhizaria</taxon>
        <taxon>Cercozoa</taxon>
        <taxon>Chlorarachniophyceae</taxon>
        <taxon>Lotharella</taxon>
    </lineage>
</organism>
<dbReference type="AlphaFoldDB" id="A0A6V3JXN8"/>
<proteinExistence type="predicted"/>
<dbReference type="SUPFAM" id="SSF56784">
    <property type="entry name" value="HAD-like"/>
    <property type="match status" value="1"/>
</dbReference>
<protein>
    <recommendedName>
        <fullName evidence="5">Mitochondrial PGP phosphatase</fullName>
    </recommendedName>
</protein>
<dbReference type="InterPro" id="IPR036412">
    <property type="entry name" value="HAD-like_sf"/>
</dbReference>
<dbReference type="NCBIfam" id="TIGR01668">
    <property type="entry name" value="YqeG_hyp_ppase"/>
    <property type="match status" value="1"/>
</dbReference>
<dbReference type="InterPro" id="IPR023214">
    <property type="entry name" value="HAD_sf"/>
</dbReference>
<evidence type="ECO:0008006" key="5">
    <source>
        <dbReference type="Google" id="ProtNLM"/>
    </source>
</evidence>
<evidence type="ECO:0000256" key="1">
    <source>
        <dbReference type="SAM" id="MobiDB-lite"/>
    </source>
</evidence>
<dbReference type="GO" id="GO:0008962">
    <property type="term" value="F:phosphatidylglycerophosphatase activity"/>
    <property type="evidence" value="ECO:0007669"/>
    <property type="project" value="InterPro"/>
</dbReference>
<dbReference type="EMBL" id="HBIV01008055">
    <property type="protein sequence ID" value="CAE0653170.1"/>
    <property type="molecule type" value="Transcribed_RNA"/>
</dbReference>
<dbReference type="NCBIfam" id="TIGR01662">
    <property type="entry name" value="HAD-SF-IIIA"/>
    <property type="match status" value="1"/>
</dbReference>
<sequence>MFVLATACSAVAAAPARSFSLRCRSKVGLGGRVRTKATLPKRAPSDGGGSRRKLGQSLNMDAIGSLARVLRKPSLLVPHVSVPHVGHMDFAALKASGIRAVVFDKDNTLTAPYSLEPHPLTKPAFAKCVEEFGAENVIIMSNSAGTNDDAEYREAKIVEDALGVPVLRHSAKKPGGFDELTAHYNGALTPDQICIIGDRLFTDVLFGTLHGLLTVHVTQSLKHEGDNVLARAIKALENGILLRLLQGVGVKPIYHPAREKIKK</sequence>
<dbReference type="EMBL" id="HBIV01008054">
    <property type="protein sequence ID" value="CAE0653169.1"/>
    <property type="molecule type" value="Transcribed_RNA"/>
</dbReference>
<dbReference type="Gene3D" id="3.40.50.1000">
    <property type="entry name" value="HAD superfamily/HAD-like"/>
    <property type="match status" value="1"/>
</dbReference>
<dbReference type="InterPro" id="IPR010021">
    <property type="entry name" value="PGPP1/Gep4"/>
</dbReference>
<reference evidence="3" key="1">
    <citation type="submission" date="2021-01" db="EMBL/GenBank/DDBJ databases">
        <authorList>
            <person name="Corre E."/>
            <person name="Pelletier E."/>
            <person name="Niang G."/>
            <person name="Scheremetjew M."/>
            <person name="Finn R."/>
            <person name="Kale V."/>
            <person name="Holt S."/>
            <person name="Cochrane G."/>
            <person name="Meng A."/>
            <person name="Brown T."/>
            <person name="Cohen L."/>
        </authorList>
    </citation>
    <scope>NUCLEOTIDE SEQUENCE</scope>
    <source>
        <strain evidence="3">CCCM811</strain>
    </source>
</reference>
<dbReference type="InterPro" id="IPR027706">
    <property type="entry name" value="PGP_Pase"/>
</dbReference>
<feature type="region of interest" description="Disordered" evidence="1">
    <location>
        <begin position="34"/>
        <end position="55"/>
    </location>
</feature>
<gene>
    <name evidence="2" type="ORF">LGLO00237_LOCUS6028</name>
    <name evidence="3" type="ORF">LGLO00237_LOCUS6029</name>
    <name evidence="4" type="ORF">LGLO00237_LOCUS6030</name>
</gene>